<keyword evidence="4 10" id="KW-0288">FMN</keyword>
<keyword evidence="12" id="KW-1185">Reference proteome</keyword>
<dbReference type="Proteomes" id="UP000246569">
    <property type="component" value="Unassembled WGS sequence"/>
</dbReference>
<keyword evidence="2 10" id="KW-0597">Phosphoprotein</keyword>
<keyword evidence="3 10" id="KW-0285">Flavoprotein</keyword>
<comment type="similarity">
    <text evidence="10">Belongs to the NqrB/RnfD family.</text>
</comment>
<proteinExistence type="inferred from homology"/>
<reference evidence="11 12" key="1">
    <citation type="submission" date="2018-05" db="EMBL/GenBank/DDBJ databases">
        <title>Genomic Encyclopedia of Type Strains, Phase IV (KMG-IV): sequencing the most valuable type-strain genomes for metagenomic binning, comparative biology and taxonomic classification.</title>
        <authorList>
            <person name="Goeker M."/>
        </authorList>
    </citation>
    <scope>NUCLEOTIDE SEQUENCE [LARGE SCALE GENOMIC DNA]</scope>
    <source>
        <strain evidence="11 12">DSM 23606</strain>
    </source>
</reference>
<comment type="caution">
    <text evidence="11">The sequence shown here is derived from an EMBL/GenBank/DDBJ whole genome shotgun (WGS) entry which is preliminary data.</text>
</comment>
<dbReference type="PANTHER" id="PTHR30578:SF0">
    <property type="entry name" value="ION-TRANSLOCATING OXIDOREDUCTASE COMPLEX SUBUNIT D"/>
    <property type="match status" value="1"/>
</dbReference>
<evidence type="ECO:0000256" key="5">
    <source>
        <dbReference type="ARBA" id="ARBA00022692"/>
    </source>
</evidence>
<organism evidence="11 12">
    <name type="scientific">Plasticicumulans acidivorans</name>
    <dbReference type="NCBI Taxonomy" id="886464"/>
    <lineage>
        <taxon>Bacteria</taxon>
        <taxon>Pseudomonadati</taxon>
        <taxon>Pseudomonadota</taxon>
        <taxon>Gammaproteobacteria</taxon>
        <taxon>Candidatus Competibacteraceae</taxon>
        <taxon>Plasticicumulans</taxon>
    </lineage>
</organism>
<comment type="subcellular location">
    <subcellularLocation>
        <location evidence="10">Cell inner membrane</location>
        <topology evidence="10">Multi-pass membrane protein</topology>
    </subcellularLocation>
</comment>
<evidence type="ECO:0000256" key="8">
    <source>
        <dbReference type="ARBA" id="ARBA00022989"/>
    </source>
</evidence>
<comment type="subunit">
    <text evidence="10">The complex is composed of six subunits: RnfA, RnfB, RnfC, RnfD, RnfE and RnfG.</text>
</comment>
<name>A0A317MQ26_9GAMM</name>
<feature type="transmembrane region" description="Helical" evidence="10">
    <location>
        <begin position="125"/>
        <end position="144"/>
    </location>
</feature>
<evidence type="ECO:0000256" key="9">
    <source>
        <dbReference type="ARBA" id="ARBA00023136"/>
    </source>
</evidence>
<keyword evidence="5 10" id="KW-0812">Transmembrane</keyword>
<feature type="transmembrane region" description="Helical" evidence="10">
    <location>
        <begin position="293"/>
        <end position="313"/>
    </location>
</feature>
<keyword evidence="6 10" id="KW-1278">Translocase</keyword>
<dbReference type="InterPro" id="IPR011303">
    <property type="entry name" value="RnfD_bac"/>
</dbReference>
<evidence type="ECO:0000256" key="4">
    <source>
        <dbReference type="ARBA" id="ARBA00022643"/>
    </source>
</evidence>
<keyword evidence="1 10" id="KW-0813">Transport</keyword>
<dbReference type="AlphaFoldDB" id="A0A317MQ26"/>
<dbReference type="GO" id="GO:0055085">
    <property type="term" value="P:transmembrane transport"/>
    <property type="evidence" value="ECO:0007669"/>
    <property type="project" value="InterPro"/>
</dbReference>
<dbReference type="PANTHER" id="PTHR30578">
    <property type="entry name" value="ELECTRON TRANSPORT COMPLEX PROTEIN RNFD"/>
    <property type="match status" value="1"/>
</dbReference>
<evidence type="ECO:0000256" key="7">
    <source>
        <dbReference type="ARBA" id="ARBA00022982"/>
    </source>
</evidence>
<dbReference type="HAMAP" id="MF_00462">
    <property type="entry name" value="RsxD_RnfD"/>
    <property type="match status" value="1"/>
</dbReference>
<feature type="transmembrane region" description="Helical" evidence="10">
    <location>
        <begin position="95"/>
        <end position="113"/>
    </location>
</feature>
<feature type="transmembrane region" description="Helical" evidence="10">
    <location>
        <begin position="319"/>
        <end position="337"/>
    </location>
</feature>
<evidence type="ECO:0000256" key="2">
    <source>
        <dbReference type="ARBA" id="ARBA00022553"/>
    </source>
</evidence>
<dbReference type="OrthoDB" id="9776359at2"/>
<keyword evidence="7 10" id="KW-0249">Electron transport</keyword>
<feature type="transmembrane region" description="Helical" evidence="10">
    <location>
        <begin position="12"/>
        <end position="38"/>
    </location>
</feature>
<keyword evidence="10" id="KW-0997">Cell inner membrane</keyword>
<feature type="transmembrane region" description="Helical" evidence="10">
    <location>
        <begin position="211"/>
        <end position="230"/>
    </location>
</feature>
<sequence>MSSVLVHAPHAHSGAGVGGVMATVMLALAPATAFGFWAFGWPAIYLWTVTVLACVLTEAVCLKWRGQHALPRLADGSAILTGWLLAVSLPPWAPAWLGVVGAVAAIALGKQVFGGLGQNPFNPAMVGRVLLLIAFPVEMTTWVAPHPLGSSGAPDLWAAAGITLGGNGYDAVTSASLLGGFKTELTRGVEGASAIAHAFAPLSNGLAGMRAGSLGETSAGLLLLGGLFLLWRGVIGWQAPVGMLLGVLVPAAILHTTHPDTTLPVSAHLFGGGLLLGAFFIVTDYVSSPGTPAGRLVFGLGCGLLTFVIRNFAGYPEGVAFAVMLMNAMTPLIDRAIRPRVYGRDRRGRSLPPLGGDKK</sequence>
<dbReference type="RefSeq" id="WP_110020410.1">
    <property type="nucleotide sequence ID" value="NZ_QGTJ01000015.1"/>
</dbReference>
<comment type="caution">
    <text evidence="10">Lacks conserved residue(s) required for the propagation of feature annotation.</text>
</comment>
<dbReference type="GO" id="GO:0022900">
    <property type="term" value="P:electron transport chain"/>
    <property type="evidence" value="ECO:0007669"/>
    <property type="project" value="UniProtKB-UniRule"/>
</dbReference>
<protein>
    <recommendedName>
        <fullName evidence="10">Ion-translocating oxidoreductase complex subunit D</fullName>
        <ecNumber evidence="10">7.-.-.-</ecNumber>
    </recommendedName>
    <alternativeName>
        <fullName evidence="10">Rnf electron transport complex subunit D</fullName>
    </alternativeName>
</protein>
<feature type="transmembrane region" description="Helical" evidence="10">
    <location>
        <begin position="267"/>
        <end position="286"/>
    </location>
</feature>
<feature type="transmembrane region" description="Helical" evidence="10">
    <location>
        <begin position="44"/>
        <end position="62"/>
    </location>
</feature>
<evidence type="ECO:0000313" key="12">
    <source>
        <dbReference type="Proteomes" id="UP000246569"/>
    </source>
</evidence>
<evidence type="ECO:0000256" key="10">
    <source>
        <dbReference type="HAMAP-Rule" id="MF_00462"/>
    </source>
</evidence>
<dbReference type="Pfam" id="PF03116">
    <property type="entry name" value="NQR2_RnfD_RnfE"/>
    <property type="match status" value="1"/>
</dbReference>
<dbReference type="EC" id="7.-.-.-" evidence="10"/>
<comment type="function">
    <text evidence="10">Part of a membrane-bound complex that couples electron transfer with translocation of ions across the membrane.</text>
</comment>
<comment type="cofactor">
    <cofactor evidence="10">
        <name>FMN</name>
        <dbReference type="ChEBI" id="CHEBI:58210"/>
    </cofactor>
</comment>
<accession>A0A317MQ26</accession>
<keyword evidence="10" id="KW-1003">Cell membrane</keyword>
<keyword evidence="8 10" id="KW-1133">Transmembrane helix</keyword>
<dbReference type="NCBIfam" id="TIGR01946">
    <property type="entry name" value="rnfD"/>
    <property type="match status" value="1"/>
</dbReference>
<dbReference type="EMBL" id="QGTJ01000015">
    <property type="protein sequence ID" value="PWV58609.1"/>
    <property type="molecule type" value="Genomic_DNA"/>
</dbReference>
<evidence type="ECO:0000256" key="3">
    <source>
        <dbReference type="ARBA" id="ARBA00022630"/>
    </source>
</evidence>
<keyword evidence="9 10" id="KW-0472">Membrane</keyword>
<gene>
    <name evidence="10" type="primary">rnfD</name>
    <name evidence="11" type="ORF">C7443_11537</name>
</gene>
<evidence type="ECO:0000256" key="1">
    <source>
        <dbReference type="ARBA" id="ARBA00022448"/>
    </source>
</evidence>
<evidence type="ECO:0000313" key="11">
    <source>
        <dbReference type="EMBL" id="PWV58609.1"/>
    </source>
</evidence>
<evidence type="ECO:0000256" key="6">
    <source>
        <dbReference type="ARBA" id="ARBA00022967"/>
    </source>
</evidence>
<dbReference type="InterPro" id="IPR004338">
    <property type="entry name" value="NqrB/RnfD"/>
</dbReference>
<dbReference type="GO" id="GO:0005886">
    <property type="term" value="C:plasma membrane"/>
    <property type="evidence" value="ECO:0007669"/>
    <property type="project" value="UniProtKB-SubCell"/>
</dbReference>